<dbReference type="Proteomes" id="UP000054282">
    <property type="component" value="Unassembled WGS sequence"/>
</dbReference>
<dbReference type="InterPro" id="IPR006374">
    <property type="entry name" value="VSA_Stevor"/>
</dbReference>
<evidence type="ECO:0000256" key="2">
    <source>
        <dbReference type="SAM" id="SignalP"/>
    </source>
</evidence>
<organism evidence="3 4">
    <name type="scientific">Plasmodium falciparum (isolate Dd2)</name>
    <dbReference type="NCBI Taxonomy" id="57267"/>
    <lineage>
        <taxon>Eukaryota</taxon>
        <taxon>Sar</taxon>
        <taxon>Alveolata</taxon>
        <taxon>Apicomplexa</taxon>
        <taxon>Aconoidasida</taxon>
        <taxon>Haemosporida</taxon>
        <taxon>Plasmodiidae</taxon>
        <taxon>Plasmodium</taxon>
        <taxon>Plasmodium (Laverania)</taxon>
    </lineage>
</organism>
<dbReference type="Pfam" id="PF17410">
    <property type="entry name" value="Stevor"/>
    <property type="match status" value="1"/>
</dbReference>
<evidence type="ECO:0000313" key="3">
    <source>
        <dbReference type="EMBL" id="KOB86336.1"/>
    </source>
</evidence>
<accession>A0A0L7M0A0</accession>
<reference evidence="4" key="2">
    <citation type="submission" date="2006-09" db="EMBL/GenBank/DDBJ databases">
        <title>The genome sequence of Plasmodium falciparum Dd2.</title>
        <authorList>
            <consortium name="The Broad Institute Genome Sequencing Platform"/>
            <person name="Birren B."/>
            <person name="Lander E."/>
            <person name="Galagan J."/>
            <person name="Nusbaum C."/>
            <person name="Devon K."/>
            <person name="Henn M."/>
            <person name="Jaffe D."/>
            <person name="Butler J."/>
            <person name="Alvarez P."/>
            <person name="Gnerre S."/>
            <person name="Grabherr M."/>
            <person name="Kleber M."/>
            <person name="Mauceli E."/>
            <person name="Brockman W."/>
            <person name="MacCallum I.A."/>
            <person name="Rounsley S."/>
            <person name="Young S."/>
            <person name="LaButti K."/>
            <person name="Pushparaj V."/>
            <person name="DeCaprio D."/>
            <person name="Crawford M."/>
            <person name="Koehrsen M."/>
            <person name="Engels R."/>
            <person name="Montgomery P."/>
            <person name="Pearson M."/>
            <person name="Howarth C."/>
            <person name="Larson L."/>
            <person name="Luoma S."/>
            <person name="White J."/>
            <person name="Kodira C."/>
            <person name="Zeng Q."/>
            <person name="O'Leary S."/>
            <person name="Yandava C."/>
            <person name="Alvarado L."/>
            <person name="Wirth D."/>
            <person name="Volkman S."/>
            <person name="Hartl D."/>
        </authorList>
    </citation>
    <scope>NUCLEOTIDE SEQUENCE [LARGE SCALE GENOMIC DNA]</scope>
</reference>
<protein>
    <recommendedName>
        <fullName evidence="5">Stevor</fullName>
    </recommendedName>
</protein>
<feature type="signal peptide" evidence="2">
    <location>
        <begin position="1"/>
        <end position="19"/>
    </location>
</feature>
<keyword evidence="1" id="KW-1133">Transmembrane helix</keyword>
<dbReference type="EMBL" id="DS016277">
    <property type="protein sequence ID" value="KOB86336.1"/>
    <property type="molecule type" value="Genomic_DNA"/>
</dbReference>
<reference evidence="4" key="1">
    <citation type="submission" date="2006-09" db="EMBL/GenBank/DDBJ databases">
        <title>Annotation of Plasmodium falciparum Dd2.</title>
        <authorList>
            <consortium name="The Broad Institute Genome Sequencing Platform"/>
            <person name="Volkman S.K."/>
            <person name="Neafsey D.E."/>
            <person name="Dash A.P."/>
            <person name="Chitnis C.E."/>
            <person name="Hartl D.L."/>
            <person name="Young S.K."/>
            <person name="Zeng Q."/>
            <person name="Koehrsen M."/>
            <person name="Alvarado L."/>
            <person name="Berlin A."/>
            <person name="Borenstein D."/>
            <person name="Chapman S.B."/>
            <person name="Chen Z."/>
            <person name="Engels R."/>
            <person name="Freedman E."/>
            <person name="Gellesch M."/>
            <person name="Goldberg J."/>
            <person name="Griggs A."/>
            <person name="Gujja S."/>
            <person name="Heilman E.R."/>
            <person name="Heiman D.I."/>
            <person name="Howarth C."/>
            <person name="Jen D."/>
            <person name="Larson L."/>
            <person name="Mehta T."/>
            <person name="Neiman D."/>
            <person name="Park D."/>
            <person name="Pearson M."/>
            <person name="Roberts A."/>
            <person name="Saif S."/>
            <person name="Shea T."/>
            <person name="Shenoy N."/>
            <person name="Sisk P."/>
            <person name="Stolte C."/>
            <person name="Sykes S."/>
            <person name="Walk T."/>
            <person name="White J."/>
            <person name="Yandava C."/>
            <person name="Haas B."/>
            <person name="Henn M.R."/>
            <person name="Nusbaum C."/>
            <person name="Birren B."/>
        </authorList>
    </citation>
    <scope>NUCLEOTIDE SEQUENCE [LARGE SCALE GENOMIC DNA]</scope>
</reference>
<feature type="transmembrane region" description="Helical" evidence="1">
    <location>
        <begin position="259"/>
        <end position="282"/>
    </location>
</feature>
<feature type="chain" id="PRO_5005573768" description="Stevor" evidence="2">
    <location>
        <begin position="20"/>
        <end position="313"/>
    </location>
</feature>
<gene>
    <name evidence="3" type="ORF">PFDG_01541</name>
</gene>
<dbReference type="OMA" id="FMEICIQ"/>
<dbReference type="KEGG" id="pfd:PFDG_01541"/>
<dbReference type="AlphaFoldDB" id="A0A0L7M0A0"/>
<evidence type="ECO:0000256" key="1">
    <source>
        <dbReference type="SAM" id="Phobius"/>
    </source>
</evidence>
<sequence>MVLFGFLFNAFLLSQRVKCINKIGNISLIKNNTQSISTKSRYLAEIERPNNPHYYNDPELKEIIDKLNKEAIKKYQKNHDPYEQLKEVVEKNQTKVTGGNDAEPMSTLEKDLLEIYEKLFGDKSHIMIKSNIYINQDDKSNDKNDKSCECANYKKYNQLLSSYSVDDAYLHNLKSGCVACVGTSALSSIITGLYGISAASTAAIKAIKTTSSATIITKLTKSLFGMNFFSQTSIESAYITAGITSVGSELYAGLVTSTFLPYGIGAIVLILVNVALIMLYIWFYRRRKKFMEICIQKSFIYIIYFLQSRYYYL</sequence>
<evidence type="ECO:0008006" key="5">
    <source>
        <dbReference type="Google" id="ProtNLM"/>
    </source>
</evidence>
<dbReference type="NCBIfam" id="TIGR01478">
    <property type="entry name" value="STEVOR"/>
    <property type="match status" value="1"/>
</dbReference>
<name>A0A0L7M0A0_PLAF4</name>
<keyword evidence="1" id="KW-0472">Membrane</keyword>
<evidence type="ECO:0000313" key="4">
    <source>
        <dbReference type="Proteomes" id="UP000054282"/>
    </source>
</evidence>
<proteinExistence type="predicted"/>
<keyword evidence="1" id="KW-0812">Transmembrane</keyword>
<keyword evidence="2" id="KW-0732">Signal</keyword>